<protein>
    <recommendedName>
        <fullName evidence="1">4Fe-4S ferredoxin-type domain-containing protein</fullName>
    </recommendedName>
</protein>
<dbReference type="RefSeq" id="WP_089963890.1">
    <property type="nucleotide sequence ID" value="NZ_FNAV01000027.1"/>
</dbReference>
<dbReference type="Proteomes" id="UP000198994">
    <property type="component" value="Unassembled WGS sequence"/>
</dbReference>
<sequence>MSLAALDRDARATGLAIRGAFHPAPGDAVPEGAGTLILLGPDEPGFWPEFRRSPEYSDDAPHPLDRWSRRVIGALAARWGSMAVIPADGPPWPPFLSWAARSGQAFPSPIGLYVHARAGLWISYRGAVALPGRLELPQPSAPPCPACAGHPCASACPVGALSTGAPYDIARCQSYLRTEAGRDCRERGCLARRACPISATLPRQDEQSAFHMAAFMEDWPTGTAPETDRAGKKGEPA</sequence>
<organism evidence="2 3">
    <name type="scientific">Salipiger thiooxidans</name>
    <dbReference type="NCBI Taxonomy" id="282683"/>
    <lineage>
        <taxon>Bacteria</taxon>
        <taxon>Pseudomonadati</taxon>
        <taxon>Pseudomonadota</taxon>
        <taxon>Alphaproteobacteria</taxon>
        <taxon>Rhodobacterales</taxon>
        <taxon>Roseobacteraceae</taxon>
        <taxon>Salipiger</taxon>
    </lineage>
</organism>
<keyword evidence="3" id="KW-1185">Reference proteome</keyword>
<gene>
    <name evidence="2" type="ORF">SAMN04488105_12730</name>
</gene>
<dbReference type="OrthoDB" id="8279740at2"/>
<reference evidence="3" key="1">
    <citation type="submission" date="2016-10" db="EMBL/GenBank/DDBJ databases">
        <authorList>
            <person name="Varghese N."/>
            <person name="Submissions S."/>
        </authorList>
    </citation>
    <scope>NUCLEOTIDE SEQUENCE [LARGE SCALE GENOMIC DNA]</scope>
    <source>
        <strain evidence="3">DSM 10146</strain>
    </source>
</reference>
<name>A0A1G7LWZ6_9RHOB</name>
<dbReference type="STRING" id="282683.SAMN04488105_12730"/>
<dbReference type="AlphaFoldDB" id="A0A1G7LWZ6"/>
<evidence type="ECO:0000313" key="3">
    <source>
        <dbReference type="Proteomes" id="UP000198994"/>
    </source>
</evidence>
<proteinExistence type="predicted"/>
<dbReference type="InterPro" id="IPR017896">
    <property type="entry name" value="4Fe4S_Fe-S-bd"/>
</dbReference>
<accession>A0A1G7LWZ6</accession>
<evidence type="ECO:0000259" key="1">
    <source>
        <dbReference type="PROSITE" id="PS51379"/>
    </source>
</evidence>
<dbReference type="PROSITE" id="PS51379">
    <property type="entry name" value="4FE4S_FER_2"/>
    <property type="match status" value="1"/>
</dbReference>
<dbReference type="EMBL" id="FNAV01000027">
    <property type="protein sequence ID" value="SDF53460.1"/>
    <property type="molecule type" value="Genomic_DNA"/>
</dbReference>
<feature type="domain" description="4Fe-4S ferredoxin-type" evidence="1">
    <location>
        <begin position="132"/>
        <end position="166"/>
    </location>
</feature>
<evidence type="ECO:0000313" key="2">
    <source>
        <dbReference type="EMBL" id="SDF53460.1"/>
    </source>
</evidence>